<organism evidence="5 6">
    <name type="scientific">Diabrotica virgifera virgifera</name>
    <name type="common">western corn rootworm</name>
    <dbReference type="NCBI Taxonomy" id="50390"/>
    <lineage>
        <taxon>Eukaryota</taxon>
        <taxon>Metazoa</taxon>
        <taxon>Ecdysozoa</taxon>
        <taxon>Arthropoda</taxon>
        <taxon>Hexapoda</taxon>
        <taxon>Insecta</taxon>
        <taxon>Pterygota</taxon>
        <taxon>Neoptera</taxon>
        <taxon>Endopterygota</taxon>
        <taxon>Coleoptera</taxon>
        <taxon>Polyphaga</taxon>
        <taxon>Cucujiformia</taxon>
        <taxon>Chrysomeloidea</taxon>
        <taxon>Chrysomelidae</taxon>
        <taxon>Galerucinae</taxon>
        <taxon>Diabroticina</taxon>
        <taxon>Diabroticites</taxon>
        <taxon>Diabrotica</taxon>
    </lineage>
</organism>
<name>A0ABM5KAZ1_DIAVI</name>
<dbReference type="PANTHER" id="PTHR10353">
    <property type="entry name" value="GLYCOSYL HYDROLASE"/>
    <property type="match status" value="1"/>
</dbReference>
<keyword evidence="3" id="KW-0326">Glycosidase</keyword>
<evidence type="ECO:0000313" key="6">
    <source>
        <dbReference type="Proteomes" id="UP001652700"/>
    </source>
</evidence>
<evidence type="ECO:0000256" key="4">
    <source>
        <dbReference type="SAM" id="SignalP"/>
    </source>
</evidence>
<dbReference type="EnsemblMetazoa" id="XM_050651395.1">
    <property type="protein sequence ID" value="XP_050507352.1"/>
    <property type="gene ID" value="LOC126885007"/>
</dbReference>
<protein>
    <recommendedName>
        <fullName evidence="7">Myrosinase 1-like</fullName>
    </recommendedName>
</protein>
<comment type="similarity">
    <text evidence="1">Belongs to the glycosyl hydrolase 1 family.</text>
</comment>
<dbReference type="InterPro" id="IPR001360">
    <property type="entry name" value="Glyco_hydro_1"/>
</dbReference>
<dbReference type="Proteomes" id="UP001652700">
    <property type="component" value="Unplaced"/>
</dbReference>
<dbReference type="Pfam" id="PF00232">
    <property type="entry name" value="Glyco_hydro_1"/>
    <property type="match status" value="1"/>
</dbReference>
<proteinExistence type="inferred from homology"/>
<keyword evidence="4" id="KW-0732">Signal</keyword>
<evidence type="ECO:0000313" key="5">
    <source>
        <dbReference type="EnsemblMetazoa" id="XP_050507352.1"/>
    </source>
</evidence>
<evidence type="ECO:0000256" key="1">
    <source>
        <dbReference type="ARBA" id="ARBA00010838"/>
    </source>
</evidence>
<dbReference type="InterPro" id="IPR017853">
    <property type="entry name" value="GH"/>
</dbReference>
<accession>A0ABM5KAZ1</accession>
<evidence type="ECO:0000256" key="3">
    <source>
        <dbReference type="ARBA" id="ARBA00023295"/>
    </source>
</evidence>
<dbReference type="RefSeq" id="XP_050507352.1">
    <property type="nucleotide sequence ID" value="XM_050651395.1"/>
</dbReference>
<evidence type="ECO:0000256" key="2">
    <source>
        <dbReference type="ARBA" id="ARBA00022801"/>
    </source>
</evidence>
<evidence type="ECO:0008006" key="7">
    <source>
        <dbReference type="Google" id="ProtNLM"/>
    </source>
</evidence>
<keyword evidence="2" id="KW-0378">Hydrolase</keyword>
<feature type="signal peptide" evidence="4">
    <location>
        <begin position="1"/>
        <end position="20"/>
    </location>
</feature>
<dbReference type="SUPFAM" id="SSF51445">
    <property type="entry name" value="(Trans)glycosidases"/>
    <property type="match status" value="1"/>
</dbReference>
<dbReference type="PANTHER" id="PTHR10353:SF36">
    <property type="entry name" value="LP05116P"/>
    <property type="match status" value="1"/>
</dbReference>
<feature type="chain" id="PRO_5046687965" description="Myrosinase 1-like" evidence="4">
    <location>
        <begin position="21"/>
        <end position="845"/>
    </location>
</feature>
<dbReference type="GeneID" id="126885007"/>
<keyword evidence="6" id="KW-1185">Reference proteome</keyword>
<reference evidence="5" key="1">
    <citation type="submission" date="2025-05" db="UniProtKB">
        <authorList>
            <consortium name="EnsemblMetazoa"/>
        </authorList>
    </citation>
    <scope>IDENTIFICATION</scope>
</reference>
<dbReference type="Gene3D" id="3.20.20.80">
    <property type="entry name" value="Glycosidases"/>
    <property type="match status" value="1"/>
</dbReference>
<sequence>MVQALQILATLLLALHLNFADPGLPPYPPYPLSEPACDPFPYPEPCHGLPDWPHEWPRYFPNGWPDDWPCDFPRGLPNDWPHDFPHGLPHDWPDRFPNGWLPHDLPHGYPNSWPCDWPENWCDNWPDCWPNYWDDCDYPYPEYTHGLPDWPSEWPHYFPHGWPDDWPCDFPRDLPNDWPHDFPHGLPHDWPDRFPNGWLPHDLPHGYPNSWPCDWPENWCDNWPDCWPDYWDDCDYPYPGNPHGPFHGPVVIPNPHGPLCDLPQGCPQAWPNEWPHHFPNGWPDDWPCEFPRDFVPDWPHDFPHGLPHDWPNDFPHGWPVDLPHGYDWPCEWPDNWQEYWPDCWPNYWDGCDYPYPTGSVPAIPEPTENYDVFPKEFSFGVASGAYHIEGAWDQDCKSESIWDRWLHTYPSIVLDSSNGDISADAYNHIKTDIELLNNLTVRHYVFSISWSRIIYDGCGDVNPYGIEHYRRIIKLLRLNQIEPIVILYYGDLPQSLEDQGGLLCSSFVEWYTEYARVCFEYFGDDVKYWITFQKPTIICKDGYGLGTYPPGINDGPGNYEYICGHNLLKAHAAAYHLYDDYYRSYQNGKISITLNSDWYEPKSPCDTDIWAAETQLQFQIGWFAHPIYLGDYPEVMIERIRLSCEYNGYYNARLPVFSQAEIEYIKGTHDFFSFAYQSTFYVTAAADNYWGNICYESDVGVKLLACEGDILTYGIKYLLEWISINYYNPSVFITNDAYGTCSRDCYDCDRIEYIKAILRNVRISMIEDCTRVYGYTYYSYIDGFEWNIIDGRLGGYTWKYGLYDVEFDCPHRTRTARSSAAYYQHLASTGCIDDPCPSRHHYYHY</sequence>